<name>A0ABP8BXS6_9ACTN</name>
<gene>
    <name evidence="2" type="ORF">GCM10022254_23450</name>
</gene>
<comment type="caution">
    <text evidence="2">The sequence shown here is derived from an EMBL/GenBank/DDBJ whole genome shotgun (WGS) entry which is preliminary data.</text>
</comment>
<evidence type="ECO:0000313" key="2">
    <source>
        <dbReference type="EMBL" id="GAA4229913.1"/>
    </source>
</evidence>
<accession>A0ABP8BXS6</accession>
<dbReference type="EMBL" id="BAABAS010000005">
    <property type="protein sequence ID" value="GAA4229913.1"/>
    <property type="molecule type" value="Genomic_DNA"/>
</dbReference>
<evidence type="ECO:0000313" key="3">
    <source>
        <dbReference type="Proteomes" id="UP001501710"/>
    </source>
</evidence>
<sequence>MNGPVFGQANDAIGVEELDRIECRRSPPAATSPFHHDRYSGAVSSDVRQSEGIRIRSHGRGEPDDDQARPTVMIGVFTVDHTRITGSSIE</sequence>
<feature type="region of interest" description="Disordered" evidence="1">
    <location>
        <begin position="26"/>
        <end position="69"/>
    </location>
</feature>
<proteinExistence type="predicted"/>
<organism evidence="2 3">
    <name type="scientific">Actinomadura meridiana</name>
    <dbReference type="NCBI Taxonomy" id="559626"/>
    <lineage>
        <taxon>Bacteria</taxon>
        <taxon>Bacillati</taxon>
        <taxon>Actinomycetota</taxon>
        <taxon>Actinomycetes</taxon>
        <taxon>Streptosporangiales</taxon>
        <taxon>Thermomonosporaceae</taxon>
        <taxon>Actinomadura</taxon>
    </lineage>
</organism>
<protein>
    <submittedName>
        <fullName evidence="2">Uncharacterized protein</fullName>
    </submittedName>
</protein>
<feature type="compositionally biased region" description="Basic and acidic residues" evidence="1">
    <location>
        <begin position="48"/>
        <end position="68"/>
    </location>
</feature>
<reference evidence="3" key="1">
    <citation type="journal article" date="2019" name="Int. J. Syst. Evol. Microbiol.">
        <title>The Global Catalogue of Microorganisms (GCM) 10K type strain sequencing project: providing services to taxonomists for standard genome sequencing and annotation.</title>
        <authorList>
            <consortium name="The Broad Institute Genomics Platform"/>
            <consortium name="The Broad Institute Genome Sequencing Center for Infectious Disease"/>
            <person name="Wu L."/>
            <person name="Ma J."/>
        </authorList>
    </citation>
    <scope>NUCLEOTIDE SEQUENCE [LARGE SCALE GENOMIC DNA]</scope>
    <source>
        <strain evidence="3">JCM 17440</strain>
    </source>
</reference>
<evidence type="ECO:0000256" key="1">
    <source>
        <dbReference type="SAM" id="MobiDB-lite"/>
    </source>
</evidence>
<keyword evidence="3" id="KW-1185">Reference proteome</keyword>
<dbReference type="Proteomes" id="UP001501710">
    <property type="component" value="Unassembled WGS sequence"/>
</dbReference>